<evidence type="ECO:0000313" key="2">
    <source>
        <dbReference type="EMBL" id="KAG2862998.1"/>
    </source>
</evidence>
<dbReference type="Proteomes" id="UP000774804">
    <property type="component" value="Unassembled WGS sequence"/>
</dbReference>
<evidence type="ECO:0000313" key="6">
    <source>
        <dbReference type="Proteomes" id="UP000697107"/>
    </source>
</evidence>
<dbReference type="Proteomes" id="UP000697107">
    <property type="component" value="Unassembled WGS sequence"/>
</dbReference>
<evidence type="ECO:0000313" key="5">
    <source>
        <dbReference type="EMBL" id="KAG2991416.1"/>
    </source>
</evidence>
<gene>
    <name evidence="2" type="ORF">PC113_g5810</name>
    <name evidence="3" type="ORF">PC115_g5067</name>
    <name evidence="4" type="ORF">PC117_g5759</name>
    <name evidence="5" type="ORF">PC118_g5094</name>
</gene>
<dbReference type="EMBL" id="RCMI01000101">
    <property type="protein sequence ID" value="KAG2934799.1"/>
    <property type="molecule type" value="Genomic_DNA"/>
</dbReference>
<comment type="caution">
    <text evidence="5">The sequence shown here is derived from an EMBL/GenBank/DDBJ whole genome shotgun (WGS) entry which is preliminary data.</text>
</comment>
<proteinExistence type="predicted"/>
<accession>A0A8T1GII6</accession>
<name>A0A8T1GII6_9STRA</name>
<protein>
    <submittedName>
        <fullName evidence="5">Uncharacterized protein</fullName>
    </submittedName>
</protein>
<evidence type="ECO:0000313" key="3">
    <source>
        <dbReference type="EMBL" id="KAG2934799.1"/>
    </source>
</evidence>
<dbReference type="EMBL" id="RCML01000102">
    <property type="protein sequence ID" value="KAG2991416.1"/>
    <property type="molecule type" value="Genomic_DNA"/>
</dbReference>
<evidence type="ECO:0000256" key="1">
    <source>
        <dbReference type="SAM" id="MobiDB-lite"/>
    </source>
</evidence>
<dbReference type="Proteomes" id="UP000736787">
    <property type="component" value="Unassembled WGS sequence"/>
</dbReference>
<dbReference type="EMBL" id="RCMK01000103">
    <property type="protein sequence ID" value="KAG2948782.1"/>
    <property type="molecule type" value="Genomic_DNA"/>
</dbReference>
<evidence type="ECO:0000313" key="4">
    <source>
        <dbReference type="EMBL" id="KAG2948782.1"/>
    </source>
</evidence>
<organism evidence="5 6">
    <name type="scientific">Phytophthora cactorum</name>
    <dbReference type="NCBI Taxonomy" id="29920"/>
    <lineage>
        <taxon>Eukaryota</taxon>
        <taxon>Sar</taxon>
        <taxon>Stramenopiles</taxon>
        <taxon>Oomycota</taxon>
        <taxon>Peronosporomycetes</taxon>
        <taxon>Peronosporales</taxon>
        <taxon>Peronosporaceae</taxon>
        <taxon>Phytophthora</taxon>
    </lineage>
</organism>
<reference evidence="5" key="1">
    <citation type="submission" date="2018-10" db="EMBL/GenBank/DDBJ databases">
        <title>Effector identification in a new, highly contiguous assembly of the strawberry crown rot pathogen Phytophthora cactorum.</title>
        <authorList>
            <person name="Armitage A.D."/>
            <person name="Nellist C.F."/>
            <person name="Bates H."/>
            <person name="Vickerstaff R.J."/>
            <person name="Harrison R.J."/>
        </authorList>
    </citation>
    <scope>NUCLEOTIDE SEQUENCE</scope>
    <source>
        <strain evidence="2">15-7</strain>
        <strain evidence="3">4032</strain>
        <strain evidence="4">4040</strain>
        <strain evidence="5">P415</strain>
    </source>
</reference>
<dbReference type="Proteomes" id="UP000735874">
    <property type="component" value="Unassembled WGS sequence"/>
</dbReference>
<feature type="region of interest" description="Disordered" evidence="1">
    <location>
        <begin position="58"/>
        <end position="80"/>
    </location>
</feature>
<sequence>MYRKSTNRLCQFHLVFVKQLAAQHQASQTYRKGSAASPRVSHTGAVWLSSWAAHETERRTPQAGSASIARSKRPCPCPDKSSDSIVTMPLYVKTADTALSDLHEQQ</sequence>
<dbReference type="EMBL" id="RCMG01000114">
    <property type="protein sequence ID" value="KAG2862998.1"/>
    <property type="molecule type" value="Genomic_DNA"/>
</dbReference>
<dbReference type="AlphaFoldDB" id="A0A8T1GII6"/>